<dbReference type="AlphaFoldDB" id="A0A9D1TKU9"/>
<organism evidence="3 4">
    <name type="scientific">Candidatus Monoglobus merdigallinarum</name>
    <dbReference type="NCBI Taxonomy" id="2838698"/>
    <lineage>
        <taxon>Bacteria</taxon>
        <taxon>Bacillati</taxon>
        <taxon>Bacillota</taxon>
        <taxon>Clostridia</taxon>
        <taxon>Monoglobales</taxon>
        <taxon>Monoglobaceae</taxon>
        <taxon>Monoglobus</taxon>
    </lineage>
</organism>
<dbReference type="Pfam" id="PF07833">
    <property type="entry name" value="Cu_amine_oxidN1"/>
    <property type="match status" value="1"/>
</dbReference>
<evidence type="ECO:0000259" key="2">
    <source>
        <dbReference type="Pfam" id="PF07833"/>
    </source>
</evidence>
<reference evidence="3" key="1">
    <citation type="journal article" date="2021" name="PeerJ">
        <title>Extensive microbial diversity within the chicken gut microbiome revealed by metagenomics and culture.</title>
        <authorList>
            <person name="Gilroy R."/>
            <person name="Ravi A."/>
            <person name="Getino M."/>
            <person name="Pursley I."/>
            <person name="Horton D.L."/>
            <person name="Alikhan N.F."/>
            <person name="Baker D."/>
            <person name="Gharbi K."/>
            <person name="Hall N."/>
            <person name="Watson M."/>
            <person name="Adriaenssens E.M."/>
            <person name="Foster-Nyarko E."/>
            <person name="Jarju S."/>
            <person name="Secka A."/>
            <person name="Antonio M."/>
            <person name="Oren A."/>
            <person name="Chaudhuri R.R."/>
            <person name="La Ragione R."/>
            <person name="Hildebrand F."/>
            <person name="Pallen M.J."/>
        </authorList>
    </citation>
    <scope>NUCLEOTIDE SEQUENCE</scope>
    <source>
        <strain evidence="3">5790</strain>
    </source>
</reference>
<feature type="signal peptide" evidence="1">
    <location>
        <begin position="1"/>
        <end position="22"/>
    </location>
</feature>
<keyword evidence="1" id="KW-0732">Signal</keyword>
<evidence type="ECO:0000313" key="4">
    <source>
        <dbReference type="Proteomes" id="UP000824162"/>
    </source>
</evidence>
<name>A0A9D1TKU9_9FIRM</name>
<evidence type="ECO:0000256" key="1">
    <source>
        <dbReference type="SAM" id="SignalP"/>
    </source>
</evidence>
<feature type="domain" description="Copper amine oxidase-like N-terminal" evidence="2">
    <location>
        <begin position="40"/>
        <end position="153"/>
    </location>
</feature>
<dbReference type="SUPFAM" id="SSF55383">
    <property type="entry name" value="Copper amine oxidase, domain N"/>
    <property type="match status" value="1"/>
</dbReference>
<feature type="chain" id="PRO_5039468068" evidence="1">
    <location>
        <begin position="23"/>
        <end position="155"/>
    </location>
</feature>
<dbReference type="Proteomes" id="UP000824162">
    <property type="component" value="Unassembled WGS sequence"/>
</dbReference>
<proteinExistence type="predicted"/>
<protein>
    <submittedName>
        <fullName evidence="3">Copper amine oxidase N-terminal domain-containing protein</fullName>
    </submittedName>
</protein>
<comment type="caution">
    <text evidence="3">The sequence shown here is derived from an EMBL/GenBank/DDBJ whole genome shotgun (WGS) entry which is preliminary data.</text>
</comment>
<reference evidence="3" key="2">
    <citation type="submission" date="2021-04" db="EMBL/GenBank/DDBJ databases">
        <authorList>
            <person name="Gilroy R."/>
        </authorList>
    </citation>
    <scope>NUCLEOTIDE SEQUENCE</scope>
    <source>
        <strain evidence="3">5790</strain>
    </source>
</reference>
<dbReference type="InterPro" id="IPR012854">
    <property type="entry name" value="Cu_amine_oxidase-like_N"/>
</dbReference>
<dbReference type="InterPro" id="IPR036582">
    <property type="entry name" value="Mao_N_sf"/>
</dbReference>
<dbReference type="EMBL" id="DXIJ01000004">
    <property type="protein sequence ID" value="HIV85232.1"/>
    <property type="molecule type" value="Genomic_DNA"/>
</dbReference>
<dbReference type="Gene3D" id="3.30.457.10">
    <property type="entry name" value="Copper amine oxidase-like, N-terminal domain"/>
    <property type="match status" value="2"/>
</dbReference>
<accession>A0A9D1TKU9</accession>
<sequence length="155" mass="16865">MKKILSVLLLSAALLSSVSVFADEAVSGGGSYVEYANVIVNGKAIEFDVQPRIINGRTMVPMRAIFEELGADVEWIEADELILSTKGYKLISMKIGNPVMYIADISQGLNTSVELETAPYLENDSRTMVPLRAVSEALDASVEWDEATYTVTVTL</sequence>
<gene>
    <name evidence="3" type="ORF">H9900_00295</name>
</gene>
<evidence type="ECO:0000313" key="3">
    <source>
        <dbReference type="EMBL" id="HIV85232.1"/>
    </source>
</evidence>